<feature type="region of interest" description="Disordered" evidence="1">
    <location>
        <begin position="103"/>
        <end position="137"/>
    </location>
</feature>
<name>A0A3L6PH51_PANMI</name>
<keyword evidence="2" id="KW-0732">Signal</keyword>
<dbReference type="Gene3D" id="1.10.287.2250">
    <property type="match status" value="1"/>
</dbReference>
<evidence type="ECO:0000313" key="5">
    <source>
        <dbReference type="Proteomes" id="UP000275267"/>
    </source>
</evidence>
<dbReference type="SMART" id="SM00848">
    <property type="entry name" value="Inhibitor_I29"/>
    <property type="match status" value="1"/>
</dbReference>
<sequence>MVRVRLATTATFALAGALAAPPATGIEFTAEDMESALYERWSAHYEVARDACDELRRFGVFKETARSVYAGHPGDRHYVLGLNSFADMTTDEFRAAFACERPPMAGSATSTSRRKPRPMNYQTTSIGARGTATATRA</sequence>
<accession>A0A3L6PH51</accession>
<feature type="chain" id="PRO_5018204924" description="Cathepsin propeptide inhibitor domain-containing protein" evidence="2">
    <location>
        <begin position="26"/>
        <end position="137"/>
    </location>
</feature>
<dbReference type="EMBL" id="PQIB02000018">
    <property type="protein sequence ID" value="RLM55806.1"/>
    <property type="molecule type" value="Genomic_DNA"/>
</dbReference>
<dbReference type="STRING" id="4540.A0A3L6PH51"/>
<dbReference type="OrthoDB" id="676185at2759"/>
<keyword evidence="5" id="KW-1185">Reference proteome</keyword>
<comment type="caution">
    <text evidence="4">The sequence shown here is derived from an EMBL/GenBank/DDBJ whole genome shotgun (WGS) entry which is preliminary data.</text>
</comment>
<dbReference type="InterPro" id="IPR038765">
    <property type="entry name" value="Papain-like_cys_pep_sf"/>
</dbReference>
<proteinExistence type="predicted"/>
<reference evidence="5" key="1">
    <citation type="journal article" date="2019" name="Nat. Commun.">
        <title>The genome of broomcorn millet.</title>
        <authorList>
            <person name="Zou C."/>
            <person name="Miki D."/>
            <person name="Li D."/>
            <person name="Tang Q."/>
            <person name="Xiao L."/>
            <person name="Rajput S."/>
            <person name="Deng P."/>
            <person name="Jia W."/>
            <person name="Huang R."/>
            <person name="Zhang M."/>
            <person name="Sun Y."/>
            <person name="Hu J."/>
            <person name="Fu X."/>
            <person name="Schnable P.S."/>
            <person name="Li F."/>
            <person name="Zhang H."/>
            <person name="Feng B."/>
            <person name="Zhu X."/>
            <person name="Liu R."/>
            <person name="Schnable J.C."/>
            <person name="Zhu J.-K."/>
            <person name="Zhang H."/>
        </authorList>
    </citation>
    <scope>NUCLEOTIDE SEQUENCE [LARGE SCALE GENOMIC DNA]</scope>
</reference>
<evidence type="ECO:0000313" key="4">
    <source>
        <dbReference type="EMBL" id="RLM55806.1"/>
    </source>
</evidence>
<evidence type="ECO:0000256" key="1">
    <source>
        <dbReference type="SAM" id="MobiDB-lite"/>
    </source>
</evidence>
<dbReference type="AlphaFoldDB" id="A0A3L6PH51"/>
<dbReference type="InterPro" id="IPR013201">
    <property type="entry name" value="Prot_inhib_I29"/>
</dbReference>
<evidence type="ECO:0000256" key="2">
    <source>
        <dbReference type="SAM" id="SignalP"/>
    </source>
</evidence>
<feature type="signal peptide" evidence="2">
    <location>
        <begin position="1"/>
        <end position="25"/>
    </location>
</feature>
<dbReference type="Pfam" id="PF08246">
    <property type="entry name" value="Inhibitor_I29"/>
    <property type="match status" value="1"/>
</dbReference>
<dbReference type="Proteomes" id="UP000275267">
    <property type="component" value="Unassembled WGS sequence"/>
</dbReference>
<feature type="domain" description="Cathepsin propeptide inhibitor" evidence="3">
    <location>
        <begin position="38"/>
        <end position="93"/>
    </location>
</feature>
<protein>
    <recommendedName>
        <fullName evidence="3">Cathepsin propeptide inhibitor domain-containing protein</fullName>
    </recommendedName>
</protein>
<gene>
    <name evidence="4" type="ORF">C2845_PM10G14650</name>
</gene>
<dbReference type="SUPFAM" id="SSF54001">
    <property type="entry name" value="Cysteine proteinases"/>
    <property type="match status" value="1"/>
</dbReference>
<feature type="compositionally biased region" description="Low complexity" evidence="1">
    <location>
        <begin position="127"/>
        <end position="137"/>
    </location>
</feature>
<evidence type="ECO:0000259" key="3">
    <source>
        <dbReference type="SMART" id="SM00848"/>
    </source>
</evidence>
<organism evidence="4 5">
    <name type="scientific">Panicum miliaceum</name>
    <name type="common">Proso millet</name>
    <name type="synonym">Broomcorn millet</name>
    <dbReference type="NCBI Taxonomy" id="4540"/>
    <lineage>
        <taxon>Eukaryota</taxon>
        <taxon>Viridiplantae</taxon>
        <taxon>Streptophyta</taxon>
        <taxon>Embryophyta</taxon>
        <taxon>Tracheophyta</taxon>
        <taxon>Spermatophyta</taxon>
        <taxon>Magnoliopsida</taxon>
        <taxon>Liliopsida</taxon>
        <taxon>Poales</taxon>
        <taxon>Poaceae</taxon>
        <taxon>PACMAD clade</taxon>
        <taxon>Panicoideae</taxon>
        <taxon>Panicodae</taxon>
        <taxon>Paniceae</taxon>
        <taxon>Panicinae</taxon>
        <taxon>Panicum</taxon>
        <taxon>Panicum sect. Panicum</taxon>
    </lineage>
</organism>